<gene>
    <name evidence="3" type="ORF">CISIN_1g029587mg</name>
</gene>
<keyword evidence="2" id="KW-0812">Transmembrane</keyword>
<dbReference type="AlphaFoldDB" id="A0A067E5Y7"/>
<dbReference type="PANTHER" id="PTHR31087:SF85">
    <property type="entry name" value="PROTEIN LURP-ONE-RELATED 7"/>
    <property type="match status" value="1"/>
</dbReference>
<dbReference type="Gene3D" id="2.40.160.200">
    <property type="entry name" value="LURP1-related"/>
    <property type="match status" value="1"/>
</dbReference>
<evidence type="ECO:0008006" key="5">
    <source>
        <dbReference type="Google" id="ProtNLM"/>
    </source>
</evidence>
<keyword evidence="2" id="KW-0472">Membrane</keyword>
<keyword evidence="4" id="KW-1185">Reference proteome</keyword>
<dbReference type="Proteomes" id="UP000027120">
    <property type="component" value="Unassembled WGS sequence"/>
</dbReference>
<name>A0A067E5Y7_CITSI</name>
<dbReference type="InterPro" id="IPR007612">
    <property type="entry name" value="LOR"/>
</dbReference>
<dbReference type="PANTHER" id="PTHR31087">
    <property type="match status" value="1"/>
</dbReference>
<sequence>MAASGPIYTANSPIPVDLFVSKKYPGLTRGDIGFADSSGDVIYRVNRTQHQSKSNSSQRRKRVVVVDSAGNPLISVYRQDKGLWQGFKGDDGEEKELIFKVNRTMKTLTRTEFEVFIVDENSEDSASHFTIKGSPFQKSCTIYRGNSIIAQTSLMYKLQQIYVRRNKFRLTIFPTSIEPAVIVALVVIFLD</sequence>
<comment type="similarity">
    <text evidence="1">Belongs to the LOR family.</text>
</comment>
<reference evidence="3 4" key="1">
    <citation type="submission" date="2014-04" db="EMBL/GenBank/DDBJ databases">
        <authorList>
            <consortium name="International Citrus Genome Consortium"/>
            <person name="Gmitter F."/>
            <person name="Chen C."/>
            <person name="Farmerie W."/>
            <person name="Harkins T."/>
            <person name="Desany B."/>
            <person name="Mohiuddin M."/>
            <person name="Kodira C."/>
            <person name="Borodovsky M."/>
            <person name="Lomsadze A."/>
            <person name="Burns P."/>
            <person name="Jenkins J."/>
            <person name="Prochnik S."/>
            <person name="Shu S."/>
            <person name="Chapman J."/>
            <person name="Pitluck S."/>
            <person name="Schmutz J."/>
            <person name="Rokhsar D."/>
        </authorList>
    </citation>
    <scope>NUCLEOTIDE SEQUENCE</scope>
</reference>
<dbReference type="EMBL" id="KK785116">
    <property type="protein sequence ID" value="KDO49270.1"/>
    <property type="molecule type" value="Genomic_DNA"/>
</dbReference>
<evidence type="ECO:0000313" key="3">
    <source>
        <dbReference type="EMBL" id="KDO49270.1"/>
    </source>
</evidence>
<accession>A0A067E5Y7</accession>
<protein>
    <recommendedName>
        <fullName evidence="5">Protein LURP-one-related 7</fullName>
    </recommendedName>
</protein>
<keyword evidence="2" id="KW-1133">Transmembrane helix</keyword>
<dbReference type="InterPro" id="IPR025659">
    <property type="entry name" value="Tubby-like_C"/>
</dbReference>
<evidence type="ECO:0000256" key="2">
    <source>
        <dbReference type="SAM" id="Phobius"/>
    </source>
</evidence>
<dbReference type="Pfam" id="PF04525">
    <property type="entry name" value="LOR"/>
    <property type="match status" value="1"/>
</dbReference>
<proteinExistence type="inferred from homology"/>
<dbReference type="eggNOG" id="ENOG502RZXW">
    <property type="taxonomic scope" value="Eukaryota"/>
</dbReference>
<dbReference type="STRING" id="2711.A0A067E5Y7"/>
<evidence type="ECO:0000256" key="1">
    <source>
        <dbReference type="ARBA" id="ARBA00005437"/>
    </source>
</evidence>
<dbReference type="InterPro" id="IPR038595">
    <property type="entry name" value="LOR_sf"/>
</dbReference>
<organism evidence="3 4">
    <name type="scientific">Citrus sinensis</name>
    <name type="common">Sweet orange</name>
    <name type="synonym">Citrus aurantium var. sinensis</name>
    <dbReference type="NCBI Taxonomy" id="2711"/>
    <lineage>
        <taxon>Eukaryota</taxon>
        <taxon>Viridiplantae</taxon>
        <taxon>Streptophyta</taxon>
        <taxon>Embryophyta</taxon>
        <taxon>Tracheophyta</taxon>
        <taxon>Spermatophyta</taxon>
        <taxon>Magnoliopsida</taxon>
        <taxon>eudicotyledons</taxon>
        <taxon>Gunneridae</taxon>
        <taxon>Pentapetalae</taxon>
        <taxon>rosids</taxon>
        <taxon>malvids</taxon>
        <taxon>Sapindales</taxon>
        <taxon>Rutaceae</taxon>
        <taxon>Aurantioideae</taxon>
        <taxon>Citrus</taxon>
    </lineage>
</organism>
<feature type="transmembrane region" description="Helical" evidence="2">
    <location>
        <begin position="170"/>
        <end position="190"/>
    </location>
</feature>
<dbReference type="SMR" id="A0A067E5Y7"/>
<evidence type="ECO:0000313" key="4">
    <source>
        <dbReference type="Proteomes" id="UP000027120"/>
    </source>
</evidence>
<dbReference type="PaxDb" id="2711-XP_006468137.1"/>
<dbReference type="SUPFAM" id="SSF54518">
    <property type="entry name" value="Tubby C-terminal domain-like"/>
    <property type="match status" value="1"/>
</dbReference>